<dbReference type="AlphaFoldDB" id="X1S8K6"/>
<evidence type="ECO:0000259" key="1">
    <source>
        <dbReference type="PROSITE" id="PS00028"/>
    </source>
</evidence>
<dbReference type="Gene3D" id="2.60.40.10">
    <property type="entry name" value="Immunoglobulins"/>
    <property type="match status" value="1"/>
</dbReference>
<dbReference type="PROSITE" id="PS00028">
    <property type="entry name" value="ZINC_FINGER_C2H2_1"/>
    <property type="match status" value="1"/>
</dbReference>
<dbReference type="InterPro" id="IPR013783">
    <property type="entry name" value="Ig-like_fold"/>
</dbReference>
<dbReference type="EMBL" id="BARW01000409">
    <property type="protein sequence ID" value="GAI64099.1"/>
    <property type="molecule type" value="Genomic_DNA"/>
</dbReference>
<gene>
    <name evidence="2" type="ORF">S12H4_01880</name>
</gene>
<feature type="domain" description="C2H2-type" evidence="1">
    <location>
        <begin position="50"/>
        <end position="71"/>
    </location>
</feature>
<reference evidence="2" key="1">
    <citation type="journal article" date="2014" name="Front. Microbiol.">
        <title>High frequency of phylogenetically diverse reductive dehalogenase-homologous genes in deep subseafloor sedimentary metagenomes.</title>
        <authorList>
            <person name="Kawai M."/>
            <person name="Futagami T."/>
            <person name="Toyoda A."/>
            <person name="Takaki Y."/>
            <person name="Nishi S."/>
            <person name="Hori S."/>
            <person name="Arai W."/>
            <person name="Tsubouchi T."/>
            <person name="Morono Y."/>
            <person name="Uchiyama I."/>
            <person name="Ito T."/>
            <person name="Fujiyama A."/>
            <person name="Inagaki F."/>
            <person name="Takami H."/>
        </authorList>
    </citation>
    <scope>NUCLEOTIDE SEQUENCE</scope>
    <source>
        <strain evidence="2">Expedition CK06-06</strain>
    </source>
</reference>
<protein>
    <recommendedName>
        <fullName evidence="1">C2H2-type domain-containing protein</fullName>
    </recommendedName>
</protein>
<evidence type="ECO:0000313" key="2">
    <source>
        <dbReference type="EMBL" id="GAI64099.1"/>
    </source>
</evidence>
<sequence>MAEQSVTLQPSESKVVSFEATPTKARTYRVSVNGLTGSFVATEVRYLVPCVYCRATFATEEQLIGHMESKHRGKPYLVSAYLPQAYVEQSRPARHSTAPFSAKGYVPNNRYYQFLTYISSDAYAGGVRIQGKPAGFYEVGASIRSYGVVPYTGYVYLGLGTYAIKTHCVLIVDSALYWLWKGADTGLTIEVVEAPPPAPNVFISQVFVSPTTVGVGKPVKITVVVANTGEATGSLRVTTTINGVTIDTRTVTRTPGRWAGYFLYYTPGTAGTYQVKADGKAASFTAS</sequence>
<organism evidence="2">
    <name type="scientific">marine sediment metagenome</name>
    <dbReference type="NCBI Taxonomy" id="412755"/>
    <lineage>
        <taxon>unclassified sequences</taxon>
        <taxon>metagenomes</taxon>
        <taxon>ecological metagenomes</taxon>
    </lineage>
</organism>
<dbReference type="InterPro" id="IPR013087">
    <property type="entry name" value="Znf_C2H2_type"/>
</dbReference>
<accession>X1S8K6</accession>
<comment type="caution">
    <text evidence="2">The sequence shown here is derived from an EMBL/GenBank/DDBJ whole genome shotgun (WGS) entry which is preliminary data.</text>
</comment>
<proteinExistence type="predicted"/>
<name>X1S8K6_9ZZZZ</name>